<keyword evidence="13" id="KW-1185">Reference proteome</keyword>
<dbReference type="GO" id="GO:0005758">
    <property type="term" value="C:mitochondrial intermembrane space"/>
    <property type="evidence" value="ECO:0007669"/>
    <property type="project" value="UniProtKB-SubCell"/>
</dbReference>
<dbReference type="PROSITE" id="PS51324">
    <property type="entry name" value="ERV_ALR"/>
    <property type="match status" value="1"/>
</dbReference>
<reference evidence="12" key="1">
    <citation type="submission" date="2025-08" db="UniProtKB">
        <authorList>
            <consortium name="Ensembl"/>
        </authorList>
    </citation>
    <scope>IDENTIFICATION</scope>
</reference>
<comment type="subcellular location">
    <subcellularLocation>
        <location evidence="2">Mitochondrion intermembrane space</location>
    </subcellularLocation>
</comment>
<dbReference type="Pfam" id="PF04777">
    <property type="entry name" value="Evr1_Alr"/>
    <property type="match status" value="1"/>
</dbReference>
<dbReference type="SUPFAM" id="SSF69000">
    <property type="entry name" value="FAD-dependent thiol oxidase"/>
    <property type="match status" value="1"/>
</dbReference>
<dbReference type="GO" id="GO:0050660">
    <property type="term" value="F:flavin adenine dinucleotide binding"/>
    <property type="evidence" value="ECO:0007669"/>
    <property type="project" value="TreeGrafter"/>
</dbReference>
<accession>A0A7M4G0V4</accession>
<feature type="compositionally biased region" description="Basic residues" evidence="10">
    <location>
        <begin position="112"/>
        <end position="136"/>
    </location>
</feature>
<evidence type="ECO:0000256" key="1">
    <source>
        <dbReference type="ARBA" id="ARBA00001974"/>
    </source>
</evidence>
<evidence type="ECO:0000256" key="7">
    <source>
        <dbReference type="ARBA" id="ARBA00023157"/>
    </source>
</evidence>
<dbReference type="GO" id="GO:0016971">
    <property type="term" value="F:flavin-dependent sulfhydryl oxidase activity"/>
    <property type="evidence" value="ECO:0007669"/>
    <property type="project" value="InterPro"/>
</dbReference>
<evidence type="ECO:0000256" key="4">
    <source>
        <dbReference type="ARBA" id="ARBA00022827"/>
    </source>
</evidence>
<dbReference type="Gene3D" id="1.20.120.310">
    <property type="entry name" value="ERV/ALR sulfhydryl oxidase domain"/>
    <property type="match status" value="1"/>
</dbReference>
<dbReference type="FunFam" id="1.20.120.310:FF:000003">
    <property type="entry name" value="Sulfhydryl oxidase"/>
    <property type="match status" value="1"/>
</dbReference>
<feature type="region of interest" description="Disordered" evidence="10">
    <location>
        <begin position="22"/>
        <end position="82"/>
    </location>
</feature>
<feature type="domain" description="ERV/ALR sulfhydryl oxidase" evidence="11">
    <location>
        <begin position="141"/>
        <end position="241"/>
    </location>
</feature>
<evidence type="ECO:0000256" key="5">
    <source>
        <dbReference type="ARBA" id="ARBA00023002"/>
    </source>
</evidence>
<evidence type="ECO:0000313" key="12">
    <source>
        <dbReference type="Ensembl" id="ENSCPRP00005021375.1"/>
    </source>
</evidence>
<evidence type="ECO:0000256" key="2">
    <source>
        <dbReference type="ARBA" id="ARBA00004569"/>
    </source>
</evidence>
<evidence type="ECO:0000256" key="10">
    <source>
        <dbReference type="SAM" id="MobiDB-lite"/>
    </source>
</evidence>
<keyword evidence="3 9" id="KW-0285">Flavoprotein</keyword>
<dbReference type="AlphaFoldDB" id="A0A7M4G0V4"/>
<dbReference type="EC" id="1.8.3.2" evidence="9"/>
<dbReference type="InterPro" id="IPR039799">
    <property type="entry name" value="ALR/ERV"/>
</dbReference>
<keyword evidence="7" id="KW-1015">Disulfide bond</keyword>
<keyword evidence="4 9" id="KW-0274">FAD</keyword>
<evidence type="ECO:0000256" key="3">
    <source>
        <dbReference type="ARBA" id="ARBA00022630"/>
    </source>
</evidence>
<evidence type="ECO:0000256" key="6">
    <source>
        <dbReference type="ARBA" id="ARBA00023128"/>
    </source>
</evidence>
<reference evidence="12" key="2">
    <citation type="submission" date="2025-09" db="UniProtKB">
        <authorList>
            <consortium name="Ensembl"/>
        </authorList>
    </citation>
    <scope>IDENTIFICATION</scope>
</reference>
<dbReference type="PANTHER" id="PTHR12645:SF0">
    <property type="entry name" value="FAD-LINKED SULFHYDRYL OXIDASE ALR"/>
    <property type="match status" value="1"/>
</dbReference>
<dbReference type="InterPro" id="IPR036774">
    <property type="entry name" value="ERV/ALR_sulphydryl_oxid_sf"/>
</dbReference>
<evidence type="ECO:0000313" key="13">
    <source>
        <dbReference type="Proteomes" id="UP000594220"/>
    </source>
</evidence>
<evidence type="ECO:0000256" key="9">
    <source>
        <dbReference type="RuleBase" id="RU371123"/>
    </source>
</evidence>
<dbReference type="PANTHER" id="PTHR12645">
    <property type="entry name" value="ALR/ERV"/>
    <property type="match status" value="1"/>
</dbReference>
<dbReference type="GeneTree" id="ENSGT00390000001979"/>
<organism evidence="12 13">
    <name type="scientific">Crocodylus porosus</name>
    <name type="common">Saltwater crocodile</name>
    <name type="synonym">Estuarine crocodile</name>
    <dbReference type="NCBI Taxonomy" id="8502"/>
    <lineage>
        <taxon>Eukaryota</taxon>
        <taxon>Metazoa</taxon>
        <taxon>Chordata</taxon>
        <taxon>Craniata</taxon>
        <taxon>Vertebrata</taxon>
        <taxon>Euteleostomi</taxon>
        <taxon>Archelosauria</taxon>
        <taxon>Archosauria</taxon>
        <taxon>Crocodylia</taxon>
        <taxon>Longirostres</taxon>
        <taxon>Crocodylidae</taxon>
        <taxon>Crocodylus</taxon>
    </lineage>
</organism>
<protein>
    <recommendedName>
        <fullName evidence="9">Sulfhydryl oxidase</fullName>
        <ecNumber evidence="9">1.8.3.2</ecNumber>
    </recommendedName>
</protein>
<dbReference type="Ensembl" id="ENSCPRT00005024977.1">
    <property type="protein sequence ID" value="ENSCPRP00005021375.1"/>
    <property type="gene ID" value="ENSCPRG00005014855.1"/>
</dbReference>
<dbReference type="InterPro" id="IPR017905">
    <property type="entry name" value="ERV/ALR_sulphydryl_oxidase"/>
</dbReference>
<keyword evidence="5 9" id="KW-0560">Oxidoreductase</keyword>
<evidence type="ECO:0000259" key="11">
    <source>
        <dbReference type="PROSITE" id="PS51324"/>
    </source>
</evidence>
<keyword evidence="6" id="KW-0496">Mitochondrion</keyword>
<feature type="region of interest" description="Disordered" evidence="10">
    <location>
        <begin position="108"/>
        <end position="138"/>
    </location>
</feature>
<sequence>MAPLHQAKPKKKTHLLLVFYWKKKQQEKKPPSPPSVPSELSDSSSHTDIAAPSSWAGLDAQGQPKPEVPCKKKRNTSSTSTAMDHQARNALLMGGPFIVAKNQSRRKDCHVCKSSKKRKQGKRKRLGSADKNRKKVQASECPLNTEELGRNVWAFLHTMAAYYPDEPSNDQRLDMTQFIDLLSKFYPCEKCAKNLRNRLNTKKPDTSSRKKLCQWLCLLHNEVNEMLGKPQFNCSHVDERWREGWEDGSCN</sequence>
<proteinExistence type="predicted"/>
<comment type="catalytic activity">
    <reaction evidence="8 9">
        <text>2 R'C(R)SH + O2 = R'C(R)S-S(R)CR' + H2O2</text>
        <dbReference type="Rhea" id="RHEA:17357"/>
        <dbReference type="ChEBI" id="CHEBI:15379"/>
        <dbReference type="ChEBI" id="CHEBI:16240"/>
        <dbReference type="ChEBI" id="CHEBI:16520"/>
        <dbReference type="ChEBI" id="CHEBI:17412"/>
        <dbReference type="EC" id="1.8.3.2"/>
    </reaction>
</comment>
<evidence type="ECO:0000256" key="8">
    <source>
        <dbReference type="ARBA" id="ARBA00048864"/>
    </source>
</evidence>
<comment type="cofactor">
    <cofactor evidence="1 9">
        <name>FAD</name>
        <dbReference type="ChEBI" id="CHEBI:57692"/>
    </cofactor>
</comment>
<name>A0A7M4G0V4_CROPO</name>
<dbReference type="Proteomes" id="UP000594220">
    <property type="component" value="Unplaced"/>
</dbReference>